<accession>A0A6M8HY34</accession>
<dbReference type="Proteomes" id="UP000500767">
    <property type="component" value="Plasmid unnamed1"/>
</dbReference>
<geneLocation type="plasmid" evidence="2 3">
    <name>unnamed1</name>
</geneLocation>
<dbReference type="InterPro" id="IPR015942">
    <property type="entry name" value="Asp/Glu/hydantoin_racemase"/>
</dbReference>
<gene>
    <name evidence="2" type="ORF">HN018_23190</name>
</gene>
<dbReference type="Pfam" id="PF01177">
    <property type="entry name" value="Asp_Glu_race"/>
    <property type="match status" value="1"/>
</dbReference>
<protein>
    <submittedName>
        <fullName evidence="2">Arylsulfatase</fullName>
    </submittedName>
</protein>
<dbReference type="EMBL" id="CP053709">
    <property type="protein sequence ID" value="QKE93097.1"/>
    <property type="molecule type" value="Genomic_DNA"/>
</dbReference>
<dbReference type="AlphaFoldDB" id="A0A6M8HY34"/>
<dbReference type="KEGG" id="lck:HN018_23190"/>
<evidence type="ECO:0000256" key="1">
    <source>
        <dbReference type="ARBA" id="ARBA00038414"/>
    </source>
</evidence>
<organism evidence="2 3">
    <name type="scientific">Lichenicola cladoniae</name>
    <dbReference type="NCBI Taxonomy" id="1484109"/>
    <lineage>
        <taxon>Bacteria</taxon>
        <taxon>Pseudomonadati</taxon>
        <taxon>Pseudomonadota</taxon>
        <taxon>Alphaproteobacteria</taxon>
        <taxon>Acetobacterales</taxon>
        <taxon>Acetobacteraceae</taxon>
        <taxon>Lichenicola</taxon>
    </lineage>
</organism>
<sequence length="219" mass="23743">MTRIALIHATPVAMEPIADAFRRLWPEVDLANVMDDSLPTDLDRRGSLTGDIAQRILLLSRYAETLGSAGILFTCSAFGAAIRAAASRSDLPILRPNEAMFDEARVKGGRIGFMATFAPSVDGLIRELVEADTWVSQPIKPEVVCVPEALQALRDGDAIAHDRLLAQASERLRGFDSVMLTQFSMARARTAVAEKLGFEPLTAPDSAVRKMKLLVGNVP</sequence>
<keyword evidence="2" id="KW-0614">Plasmid</keyword>
<evidence type="ECO:0000313" key="3">
    <source>
        <dbReference type="Proteomes" id="UP000500767"/>
    </source>
</evidence>
<reference evidence="2 3" key="1">
    <citation type="journal article" date="2014" name="World J. Microbiol. Biotechnol.">
        <title>Biodiversity and physiological characteristics of Antarctic and Arctic lichens-associated bacteria.</title>
        <authorList>
            <person name="Lee Y.M."/>
            <person name="Kim E.H."/>
            <person name="Lee H.K."/>
            <person name="Hong S.G."/>
        </authorList>
    </citation>
    <scope>NUCLEOTIDE SEQUENCE [LARGE SCALE GENOMIC DNA]</scope>
    <source>
        <strain evidence="2 3">PAMC 26569</strain>
        <plasmid evidence="2">unnamed1</plasmid>
    </source>
</reference>
<keyword evidence="3" id="KW-1185">Reference proteome</keyword>
<comment type="similarity">
    <text evidence="1">Belongs to the HyuE racemase family.</text>
</comment>
<dbReference type="RefSeq" id="WP_171836055.1">
    <property type="nucleotide sequence ID" value="NZ_CP053709.1"/>
</dbReference>
<evidence type="ECO:0000313" key="2">
    <source>
        <dbReference type="EMBL" id="QKE93097.1"/>
    </source>
</evidence>
<dbReference type="Gene3D" id="3.40.50.12500">
    <property type="match status" value="1"/>
</dbReference>
<proteinExistence type="inferred from homology"/>
<name>A0A6M8HY34_9PROT</name>
<dbReference type="InterPro" id="IPR053714">
    <property type="entry name" value="Iso_Racemase_Enz_sf"/>
</dbReference>